<dbReference type="EMBL" id="JAIWYP010000006">
    <property type="protein sequence ID" value="KAH3814862.1"/>
    <property type="molecule type" value="Genomic_DNA"/>
</dbReference>
<protein>
    <submittedName>
        <fullName evidence="2">Uncharacterized protein</fullName>
    </submittedName>
</protein>
<dbReference type="Proteomes" id="UP000828390">
    <property type="component" value="Unassembled WGS sequence"/>
</dbReference>
<accession>A0A9D4GJ15</accession>
<keyword evidence="3" id="KW-1185">Reference proteome</keyword>
<evidence type="ECO:0000313" key="3">
    <source>
        <dbReference type="Proteomes" id="UP000828390"/>
    </source>
</evidence>
<comment type="caution">
    <text evidence="2">The sequence shown here is derived from an EMBL/GenBank/DDBJ whole genome shotgun (WGS) entry which is preliminary data.</text>
</comment>
<keyword evidence="1" id="KW-1133">Transmembrane helix</keyword>
<name>A0A9D4GJ15_DREPO</name>
<keyword evidence="1" id="KW-0812">Transmembrane</keyword>
<evidence type="ECO:0000313" key="2">
    <source>
        <dbReference type="EMBL" id="KAH3814862.1"/>
    </source>
</evidence>
<proteinExistence type="predicted"/>
<keyword evidence="1" id="KW-0472">Membrane</keyword>
<dbReference type="AlphaFoldDB" id="A0A9D4GJ15"/>
<reference evidence="2" key="1">
    <citation type="journal article" date="2019" name="bioRxiv">
        <title>The Genome of the Zebra Mussel, Dreissena polymorpha: A Resource for Invasive Species Research.</title>
        <authorList>
            <person name="McCartney M.A."/>
            <person name="Auch B."/>
            <person name="Kono T."/>
            <person name="Mallez S."/>
            <person name="Zhang Y."/>
            <person name="Obille A."/>
            <person name="Becker A."/>
            <person name="Abrahante J.E."/>
            <person name="Garbe J."/>
            <person name="Badalamenti J.P."/>
            <person name="Herman A."/>
            <person name="Mangelson H."/>
            <person name="Liachko I."/>
            <person name="Sullivan S."/>
            <person name="Sone E.D."/>
            <person name="Koren S."/>
            <person name="Silverstein K.A.T."/>
            <person name="Beckman K.B."/>
            <person name="Gohl D.M."/>
        </authorList>
    </citation>
    <scope>NUCLEOTIDE SEQUENCE</scope>
    <source>
        <strain evidence="2">Duluth1</strain>
        <tissue evidence="2">Whole animal</tissue>
    </source>
</reference>
<gene>
    <name evidence="2" type="ORF">DPMN_143375</name>
</gene>
<organism evidence="2 3">
    <name type="scientific">Dreissena polymorpha</name>
    <name type="common">Zebra mussel</name>
    <name type="synonym">Mytilus polymorpha</name>
    <dbReference type="NCBI Taxonomy" id="45954"/>
    <lineage>
        <taxon>Eukaryota</taxon>
        <taxon>Metazoa</taxon>
        <taxon>Spiralia</taxon>
        <taxon>Lophotrochozoa</taxon>
        <taxon>Mollusca</taxon>
        <taxon>Bivalvia</taxon>
        <taxon>Autobranchia</taxon>
        <taxon>Heteroconchia</taxon>
        <taxon>Euheterodonta</taxon>
        <taxon>Imparidentia</taxon>
        <taxon>Neoheterodontei</taxon>
        <taxon>Myida</taxon>
        <taxon>Dreissenoidea</taxon>
        <taxon>Dreissenidae</taxon>
        <taxon>Dreissena</taxon>
    </lineage>
</organism>
<feature type="transmembrane region" description="Helical" evidence="1">
    <location>
        <begin position="17"/>
        <end position="40"/>
    </location>
</feature>
<sequence>MCRTATDKYDNKQTEDVLGLLTIVCSGLMNSIMTVDVFILKTYPMDMDWLYASCTSLVIAAINSRNG</sequence>
<evidence type="ECO:0000256" key="1">
    <source>
        <dbReference type="SAM" id="Phobius"/>
    </source>
</evidence>
<reference evidence="2" key="2">
    <citation type="submission" date="2020-11" db="EMBL/GenBank/DDBJ databases">
        <authorList>
            <person name="McCartney M.A."/>
            <person name="Auch B."/>
            <person name="Kono T."/>
            <person name="Mallez S."/>
            <person name="Becker A."/>
            <person name="Gohl D.M."/>
            <person name="Silverstein K.A.T."/>
            <person name="Koren S."/>
            <person name="Bechman K.B."/>
            <person name="Herman A."/>
            <person name="Abrahante J.E."/>
            <person name="Garbe J."/>
        </authorList>
    </citation>
    <scope>NUCLEOTIDE SEQUENCE</scope>
    <source>
        <strain evidence="2">Duluth1</strain>
        <tissue evidence="2">Whole animal</tissue>
    </source>
</reference>